<dbReference type="Proteomes" id="UP001175228">
    <property type="component" value="Unassembled WGS sequence"/>
</dbReference>
<comment type="caution">
    <text evidence="1">The sequence shown here is derived from an EMBL/GenBank/DDBJ whole genome shotgun (WGS) entry which is preliminary data.</text>
</comment>
<reference evidence="1" key="1">
    <citation type="submission" date="2023-06" db="EMBL/GenBank/DDBJ databases">
        <authorList>
            <consortium name="Lawrence Berkeley National Laboratory"/>
            <person name="Ahrendt S."/>
            <person name="Sahu N."/>
            <person name="Indic B."/>
            <person name="Wong-Bajracharya J."/>
            <person name="Merenyi Z."/>
            <person name="Ke H.-M."/>
            <person name="Monk M."/>
            <person name="Kocsube S."/>
            <person name="Drula E."/>
            <person name="Lipzen A."/>
            <person name="Balint B."/>
            <person name="Henrissat B."/>
            <person name="Andreopoulos B."/>
            <person name="Martin F.M."/>
            <person name="Harder C.B."/>
            <person name="Rigling D."/>
            <person name="Ford K.L."/>
            <person name="Foster G.D."/>
            <person name="Pangilinan J."/>
            <person name="Papanicolaou A."/>
            <person name="Barry K."/>
            <person name="LaButti K."/>
            <person name="Viragh M."/>
            <person name="Koriabine M."/>
            <person name="Yan M."/>
            <person name="Riley R."/>
            <person name="Champramary S."/>
            <person name="Plett K.L."/>
            <person name="Tsai I.J."/>
            <person name="Slot J."/>
            <person name="Sipos G."/>
            <person name="Plett J."/>
            <person name="Nagy L.G."/>
            <person name="Grigoriev I.V."/>
        </authorList>
    </citation>
    <scope>NUCLEOTIDE SEQUENCE</scope>
    <source>
        <strain evidence="1">HWK02</strain>
    </source>
</reference>
<evidence type="ECO:0000313" key="1">
    <source>
        <dbReference type="EMBL" id="KAK0478594.1"/>
    </source>
</evidence>
<evidence type="ECO:0000313" key="2">
    <source>
        <dbReference type="Proteomes" id="UP001175228"/>
    </source>
</evidence>
<dbReference type="AlphaFoldDB" id="A0AA39P7L9"/>
<protein>
    <submittedName>
        <fullName evidence="1">Uncharacterized protein</fullName>
    </submittedName>
</protein>
<proteinExistence type="predicted"/>
<accession>A0AA39P7L9</accession>
<organism evidence="1 2">
    <name type="scientific">Armillaria luteobubalina</name>
    <dbReference type="NCBI Taxonomy" id="153913"/>
    <lineage>
        <taxon>Eukaryota</taxon>
        <taxon>Fungi</taxon>
        <taxon>Dikarya</taxon>
        <taxon>Basidiomycota</taxon>
        <taxon>Agaricomycotina</taxon>
        <taxon>Agaricomycetes</taxon>
        <taxon>Agaricomycetidae</taxon>
        <taxon>Agaricales</taxon>
        <taxon>Marasmiineae</taxon>
        <taxon>Physalacriaceae</taxon>
        <taxon>Armillaria</taxon>
    </lineage>
</organism>
<name>A0AA39P7L9_9AGAR</name>
<gene>
    <name evidence="1" type="ORF">EDD18DRAFT_1086919</name>
</gene>
<feature type="non-terminal residue" evidence="1">
    <location>
        <position position="1"/>
    </location>
</feature>
<sequence>RQDADEALDCARILLAPVVNRQRERAERAAADRAAGAKKKPLQINIPLHGPRAEVILAWLGVVHLPELD</sequence>
<keyword evidence="2" id="KW-1185">Reference proteome</keyword>
<dbReference type="EMBL" id="JAUEPU010000095">
    <property type="protein sequence ID" value="KAK0478594.1"/>
    <property type="molecule type" value="Genomic_DNA"/>
</dbReference>